<name>A0A9P3UQ77_LYOSH</name>
<keyword evidence="3" id="KW-1185">Reference proteome</keyword>
<feature type="region of interest" description="Disordered" evidence="1">
    <location>
        <begin position="1"/>
        <end position="22"/>
    </location>
</feature>
<dbReference type="PANTHER" id="PTHR28037:SF1">
    <property type="entry name" value="ALCOHOL O-ACETYLTRANSFERASE 1-RELATED"/>
    <property type="match status" value="1"/>
</dbReference>
<dbReference type="PANTHER" id="PTHR28037">
    <property type="entry name" value="ALCOHOL O-ACETYLTRANSFERASE 1-RELATED"/>
    <property type="match status" value="1"/>
</dbReference>
<dbReference type="SUPFAM" id="SSF52777">
    <property type="entry name" value="CoA-dependent acyltransferases"/>
    <property type="match status" value="1"/>
</dbReference>
<dbReference type="Gene3D" id="3.30.559.30">
    <property type="entry name" value="Nonribosomal peptide synthetase, condensation domain"/>
    <property type="match status" value="1"/>
</dbReference>
<proteinExistence type="predicted"/>
<evidence type="ECO:0000256" key="1">
    <source>
        <dbReference type="SAM" id="MobiDB-lite"/>
    </source>
</evidence>
<sequence length="611" mass="66824">MLEAESKHSGQHTDANPHVSASLSSITDQTITGSRVPCVPLARAKHSHYQSLTDVDGDLIINLLQEVEAQDPTPDKWITMTSSGSALVRPLGPSEFAFYPASKDGLGDMFLHLAFRAPKSHLRPTRILHAWAVLRNRHPLLSCTVVLVPGDTATARGTPSFSFTPPTSTKAALDDARDALYFRHESKDDLILNYMNGPRTLSDSHLSYLVISTPGTTSTTDEYEQGEGEYDLLMCAPHFTGDGTSLHQCTHDLLALLALRVSDGDLLRLLDLDTPWDTRLPPAFETRCAVPSGRWARAAAKVNFLQVADREIGGHKFTRHQRAPAHTVFVERVYSEAETRVMLKRCKEHGVTVNHAIEAVCAVAWSRVVEARNPNQNESRDAFKDPIMLYTAINLRPHLRPFHSASASASSSPAPSSHDQTTYWFLALTYFTLVLPAFPPASPAAFWLRAQSAKAQTHRVVHSRFLVARALEMAAVRAARARGSPLPTQALSQLLETSQTTSTKTQVRRDPAPSAALLGLSLIGNLDATYDRAAYPGFTLHGVTTASRQKAGGALLLVHTFGGRLWVQLFYDENGFGVGVGVGEDGQGGEMRRFWEEVGRGLEEFLLGVGV</sequence>
<evidence type="ECO:0008006" key="4">
    <source>
        <dbReference type="Google" id="ProtNLM"/>
    </source>
</evidence>
<gene>
    <name evidence="2" type="ORF">LshimejAT787_0703900</name>
</gene>
<dbReference type="Proteomes" id="UP001063166">
    <property type="component" value="Unassembled WGS sequence"/>
</dbReference>
<accession>A0A9P3UQ77</accession>
<reference evidence="2" key="1">
    <citation type="submission" date="2022-07" db="EMBL/GenBank/DDBJ databases">
        <title>The genome of Lyophyllum shimeji provides insight into the initial evolution of ectomycorrhizal fungal genome.</title>
        <authorList>
            <person name="Kobayashi Y."/>
            <person name="Shibata T."/>
            <person name="Hirakawa H."/>
            <person name="Shigenobu S."/>
            <person name="Nishiyama T."/>
            <person name="Yamada A."/>
            <person name="Hasebe M."/>
            <person name="Kawaguchi M."/>
        </authorList>
    </citation>
    <scope>NUCLEOTIDE SEQUENCE</scope>
    <source>
        <strain evidence="2">AT787</strain>
    </source>
</reference>
<dbReference type="EMBL" id="BRPK01000007">
    <property type="protein sequence ID" value="GLB39880.1"/>
    <property type="molecule type" value="Genomic_DNA"/>
</dbReference>
<comment type="caution">
    <text evidence="2">The sequence shown here is derived from an EMBL/GenBank/DDBJ whole genome shotgun (WGS) entry which is preliminary data.</text>
</comment>
<evidence type="ECO:0000313" key="3">
    <source>
        <dbReference type="Proteomes" id="UP001063166"/>
    </source>
</evidence>
<dbReference type="Gene3D" id="3.30.559.10">
    <property type="entry name" value="Chloramphenicol acetyltransferase-like domain"/>
    <property type="match status" value="1"/>
</dbReference>
<organism evidence="2 3">
    <name type="scientific">Lyophyllum shimeji</name>
    <name type="common">Hon-shimeji</name>
    <name type="synonym">Tricholoma shimeji</name>
    <dbReference type="NCBI Taxonomy" id="47721"/>
    <lineage>
        <taxon>Eukaryota</taxon>
        <taxon>Fungi</taxon>
        <taxon>Dikarya</taxon>
        <taxon>Basidiomycota</taxon>
        <taxon>Agaricomycotina</taxon>
        <taxon>Agaricomycetes</taxon>
        <taxon>Agaricomycetidae</taxon>
        <taxon>Agaricales</taxon>
        <taxon>Tricholomatineae</taxon>
        <taxon>Lyophyllaceae</taxon>
        <taxon>Lyophyllum</taxon>
    </lineage>
</organism>
<protein>
    <recommendedName>
        <fullName evidence="4">Acyltransferase</fullName>
    </recommendedName>
</protein>
<dbReference type="InterPro" id="IPR052058">
    <property type="entry name" value="Alcohol_O-acetyltransferase"/>
</dbReference>
<dbReference type="OrthoDB" id="3355480at2759"/>
<dbReference type="InterPro" id="IPR023213">
    <property type="entry name" value="CAT-like_dom_sf"/>
</dbReference>
<dbReference type="AlphaFoldDB" id="A0A9P3UQ77"/>
<evidence type="ECO:0000313" key="2">
    <source>
        <dbReference type="EMBL" id="GLB39880.1"/>
    </source>
</evidence>